<evidence type="ECO:0000256" key="1">
    <source>
        <dbReference type="ARBA" id="ARBA00001947"/>
    </source>
</evidence>
<dbReference type="GO" id="GO:0006508">
    <property type="term" value="P:proteolysis"/>
    <property type="evidence" value="ECO:0007669"/>
    <property type="project" value="UniProtKB-KW"/>
</dbReference>
<dbReference type="Proteomes" id="UP000016637">
    <property type="component" value="Unassembled WGS sequence"/>
</dbReference>
<gene>
    <name evidence="9" type="ORF">HMPREF1983_00027</name>
</gene>
<dbReference type="Pfam" id="PF01546">
    <property type="entry name" value="Peptidase_M20"/>
    <property type="match status" value="1"/>
</dbReference>
<dbReference type="SUPFAM" id="SSF53187">
    <property type="entry name" value="Zn-dependent exopeptidases"/>
    <property type="match status" value="1"/>
</dbReference>
<keyword evidence="10" id="KW-1185">Reference proteome</keyword>
<comment type="caution">
    <text evidence="9">The sequence shown here is derived from an EMBL/GenBank/DDBJ whole genome shotgun (WGS) entry which is preliminary data.</text>
</comment>
<keyword evidence="8" id="KW-0482">Metalloprotease</keyword>
<keyword evidence="7" id="KW-0224">Dipeptidase</keyword>
<dbReference type="PANTHER" id="PTHR43808">
    <property type="entry name" value="ACETYLORNITHINE DEACETYLASE"/>
    <property type="match status" value="1"/>
</dbReference>
<evidence type="ECO:0000256" key="5">
    <source>
        <dbReference type="ARBA" id="ARBA00022801"/>
    </source>
</evidence>
<name>U2S4S0_9BACL</name>
<evidence type="ECO:0000256" key="3">
    <source>
        <dbReference type="ARBA" id="ARBA00022670"/>
    </source>
</evidence>
<evidence type="ECO:0000256" key="2">
    <source>
        <dbReference type="ARBA" id="ARBA00006247"/>
    </source>
</evidence>
<dbReference type="Gene3D" id="3.30.70.360">
    <property type="match status" value="2"/>
</dbReference>
<protein>
    <submittedName>
        <fullName evidence="9">Putative dipeptidase PepV</fullName>
    </submittedName>
</protein>
<keyword evidence="4" id="KW-0479">Metal-binding</keyword>
<dbReference type="InterPro" id="IPR036264">
    <property type="entry name" value="Bact_exopeptidase_dim_dom"/>
</dbReference>
<sequence>MEGYVMNINFIEEVQKHKEELLKDLFDLLSVRSILGTDVTDETPFGSGPRKALDKILSFGERDGYKTKLVENKAGHIEAGNGEELFGILGHVDVVPVVEEDWISHPFKPEIREGKLFARGALDDKGPTMAAYYAIKLLDKLGVKWNKRVRLIIGSDEETGFRCVKSYFEHEEQPATGFTPDAMYPLVYAEKARATFDYKLNFKDEVNSYDYKLLNFEGGQVPNMVVASAKAVLEGDVRDIKEKFEKFLAAEKLDGTVSVKENIELELKGKAAHGSTPQLGINGATKLAEFLNMLNLDVNGKNFVSFITEKLANDPFGERLGLKYEDDEMGTATYNYGIVKYNAAEKVGFASTDSRYPKNFNLVDKLNNLKIDNITLEITSTKEAHYVSKDDELVTTLVDVYRKYTGDKENDAFVLGGGTYARCLKKGVAFGALLPGRQDTMHQANEFILVDDLLLSTAIYAEGIYRLCCE</sequence>
<dbReference type="PANTHER" id="PTHR43808:SF31">
    <property type="entry name" value="N-ACETYL-L-CITRULLINE DEACETYLASE"/>
    <property type="match status" value="1"/>
</dbReference>
<dbReference type="SUPFAM" id="SSF55031">
    <property type="entry name" value="Bacterial exopeptidase dimerisation domain"/>
    <property type="match status" value="1"/>
</dbReference>
<dbReference type="NCBIfam" id="NF005591">
    <property type="entry name" value="PRK07318.1"/>
    <property type="match status" value="1"/>
</dbReference>
<keyword evidence="6" id="KW-0862">Zinc</keyword>
<dbReference type="EMBL" id="AWVP01000002">
    <property type="protein sequence ID" value="ERK60703.1"/>
    <property type="molecule type" value="Genomic_DNA"/>
</dbReference>
<evidence type="ECO:0000256" key="7">
    <source>
        <dbReference type="ARBA" id="ARBA00022997"/>
    </source>
</evidence>
<dbReference type="GO" id="GO:0016805">
    <property type="term" value="F:dipeptidase activity"/>
    <property type="evidence" value="ECO:0007669"/>
    <property type="project" value="UniProtKB-KW"/>
</dbReference>
<dbReference type="AlphaFoldDB" id="U2S4S0"/>
<accession>U2S4S0</accession>
<dbReference type="GO" id="GO:0006526">
    <property type="term" value="P:L-arginine biosynthetic process"/>
    <property type="evidence" value="ECO:0007669"/>
    <property type="project" value="TreeGrafter"/>
</dbReference>
<evidence type="ECO:0000256" key="6">
    <source>
        <dbReference type="ARBA" id="ARBA00022833"/>
    </source>
</evidence>
<dbReference type="Gene3D" id="3.40.630.10">
    <property type="entry name" value="Zn peptidases"/>
    <property type="match status" value="1"/>
</dbReference>
<dbReference type="InterPro" id="IPR002933">
    <property type="entry name" value="Peptidase_M20"/>
</dbReference>
<dbReference type="PATRIC" id="fig|1321820.3.peg.27"/>
<proteinExistence type="inferred from homology"/>
<evidence type="ECO:0000256" key="8">
    <source>
        <dbReference type="ARBA" id="ARBA00023049"/>
    </source>
</evidence>
<comment type="cofactor">
    <cofactor evidence="1">
        <name>Zn(2+)</name>
        <dbReference type="ChEBI" id="CHEBI:29105"/>
    </cofactor>
</comment>
<dbReference type="GO" id="GO:0008237">
    <property type="term" value="F:metallopeptidase activity"/>
    <property type="evidence" value="ECO:0007669"/>
    <property type="project" value="UniProtKB-KW"/>
</dbReference>
<keyword evidence="3" id="KW-0645">Protease</keyword>
<dbReference type="NCBIfam" id="TIGR01887">
    <property type="entry name" value="dipeptidaselike"/>
    <property type="match status" value="1"/>
</dbReference>
<dbReference type="InterPro" id="IPR010964">
    <property type="entry name" value="M20A_pepV-rel"/>
</dbReference>
<dbReference type="GO" id="GO:0008270">
    <property type="term" value="F:zinc ion binding"/>
    <property type="evidence" value="ECO:0007669"/>
    <property type="project" value="InterPro"/>
</dbReference>
<dbReference type="InterPro" id="IPR050072">
    <property type="entry name" value="Peptidase_M20A"/>
</dbReference>
<evidence type="ECO:0000256" key="4">
    <source>
        <dbReference type="ARBA" id="ARBA00022723"/>
    </source>
</evidence>
<organism evidence="9 10">
    <name type="scientific">Gemella bergeri ATCC 700627</name>
    <dbReference type="NCBI Taxonomy" id="1321820"/>
    <lineage>
        <taxon>Bacteria</taxon>
        <taxon>Bacillati</taxon>
        <taxon>Bacillota</taxon>
        <taxon>Bacilli</taxon>
        <taxon>Bacillales</taxon>
        <taxon>Gemellaceae</taxon>
        <taxon>Gemella</taxon>
    </lineage>
</organism>
<comment type="similarity">
    <text evidence="2">Belongs to the peptidase M20A family.</text>
</comment>
<dbReference type="HOGENOM" id="CLU_031786_2_0_9"/>
<reference evidence="9 10" key="1">
    <citation type="submission" date="2013-08" db="EMBL/GenBank/DDBJ databases">
        <authorList>
            <person name="Weinstock G."/>
            <person name="Sodergren E."/>
            <person name="Wylie T."/>
            <person name="Fulton L."/>
            <person name="Fulton R."/>
            <person name="Fronick C."/>
            <person name="O'Laughlin M."/>
            <person name="Godfrey J."/>
            <person name="Miner T."/>
            <person name="Herter B."/>
            <person name="Appelbaum E."/>
            <person name="Cordes M."/>
            <person name="Lek S."/>
            <person name="Wollam A."/>
            <person name="Pepin K.H."/>
            <person name="Palsikar V.B."/>
            <person name="Mitreva M."/>
            <person name="Wilson R.K."/>
        </authorList>
    </citation>
    <scope>NUCLEOTIDE SEQUENCE [LARGE SCALE GENOMIC DNA]</scope>
    <source>
        <strain evidence="9 10">ATCC 700627</strain>
    </source>
</reference>
<keyword evidence="5" id="KW-0378">Hydrolase</keyword>
<dbReference type="GO" id="GO:0008777">
    <property type="term" value="F:acetylornithine deacetylase activity"/>
    <property type="evidence" value="ECO:0007669"/>
    <property type="project" value="TreeGrafter"/>
</dbReference>
<evidence type="ECO:0000313" key="9">
    <source>
        <dbReference type="EMBL" id="ERK60703.1"/>
    </source>
</evidence>
<dbReference type="eggNOG" id="COG0624">
    <property type="taxonomic scope" value="Bacteria"/>
</dbReference>
<evidence type="ECO:0000313" key="10">
    <source>
        <dbReference type="Proteomes" id="UP000016637"/>
    </source>
</evidence>